<dbReference type="InterPro" id="IPR039315">
    <property type="entry name" value="CheW"/>
</dbReference>
<protein>
    <submittedName>
        <fullName evidence="2">Chemotaxis protein CheW</fullName>
    </submittedName>
</protein>
<evidence type="ECO:0000313" key="3">
    <source>
        <dbReference type="Proteomes" id="UP000824300"/>
    </source>
</evidence>
<dbReference type="SMART" id="SM00260">
    <property type="entry name" value="CheW"/>
    <property type="match status" value="1"/>
</dbReference>
<dbReference type="RefSeq" id="WP_221427752.1">
    <property type="nucleotide sequence ID" value="NZ_CP081296.1"/>
</dbReference>
<dbReference type="PANTHER" id="PTHR22617:SF23">
    <property type="entry name" value="CHEMOTAXIS PROTEIN CHEW"/>
    <property type="match status" value="1"/>
</dbReference>
<keyword evidence="3" id="KW-1185">Reference proteome</keyword>
<dbReference type="InterPro" id="IPR036061">
    <property type="entry name" value="CheW-like_dom_sf"/>
</dbReference>
<reference evidence="2 3" key="1">
    <citation type="submission" date="2021-08" db="EMBL/GenBank/DDBJ databases">
        <title>Comparative Genomics Analysis of the Genus Qipengyuania Reveals Extensive Genetic Diversity and Metabolic Versatility, Including the Description of Fifteen Novel Species.</title>
        <authorList>
            <person name="Liu Y."/>
        </authorList>
    </citation>
    <scope>NUCLEOTIDE SEQUENCE [LARGE SCALE GENOMIC DNA]</scope>
    <source>
        <strain evidence="2 3">1NDW3</strain>
    </source>
</reference>
<evidence type="ECO:0000313" key="2">
    <source>
        <dbReference type="EMBL" id="QZD92049.1"/>
    </source>
</evidence>
<proteinExistence type="predicted"/>
<organism evidence="2 3">
    <name type="scientific">Qipengyuania xiapuensis</name>
    <dbReference type="NCBI Taxonomy" id="2867236"/>
    <lineage>
        <taxon>Bacteria</taxon>
        <taxon>Pseudomonadati</taxon>
        <taxon>Pseudomonadota</taxon>
        <taxon>Alphaproteobacteria</taxon>
        <taxon>Sphingomonadales</taxon>
        <taxon>Erythrobacteraceae</taxon>
        <taxon>Qipengyuania</taxon>
    </lineage>
</organism>
<dbReference type="Gene3D" id="2.40.50.180">
    <property type="entry name" value="CheA-289, Domain 4"/>
    <property type="match status" value="1"/>
</dbReference>
<dbReference type="PROSITE" id="PS50851">
    <property type="entry name" value="CHEW"/>
    <property type="match status" value="1"/>
</dbReference>
<dbReference type="SUPFAM" id="SSF50341">
    <property type="entry name" value="CheW-like"/>
    <property type="match status" value="1"/>
</dbReference>
<dbReference type="EMBL" id="CP081296">
    <property type="protein sequence ID" value="QZD92049.1"/>
    <property type="molecule type" value="Genomic_DNA"/>
</dbReference>
<name>A0ABX8ZT10_9SPHN</name>
<sequence length="144" mass="14944">MNELLLMCTIAGRRAAIPAVEVQSVIEIENITPIPGTHDFICGLTALRSQALTVIDSSLALGIGHPCDSKDQRAAVVDIDGHLYAILVDEAHDVGEARSEPVAVPGGFGEGWQRAAKGMVETDGGPALLVDIPQLVSGPIQAAA</sequence>
<dbReference type="Pfam" id="PF01584">
    <property type="entry name" value="CheW"/>
    <property type="match status" value="1"/>
</dbReference>
<accession>A0ABX8ZT10</accession>
<gene>
    <name evidence="2" type="ORF">K3162_10910</name>
</gene>
<dbReference type="Gene3D" id="2.30.30.40">
    <property type="entry name" value="SH3 Domains"/>
    <property type="match status" value="1"/>
</dbReference>
<dbReference type="Proteomes" id="UP000824300">
    <property type="component" value="Chromosome"/>
</dbReference>
<dbReference type="InterPro" id="IPR002545">
    <property type="entry name" value="CheW-lke_dom"/>
</dbReference>
<dbReference type="PANTHER" id="PTHR22617">
    <property type="entry name" value="CHEMOTAXIS SENSOR HISTIDINE KINASE-RELATED"/>
    <property type="match status" value="1"/>
</dbReference>
<feature type="domain" description="CheW-like" evidence="1">
    <location>
        <begin position="2"/>
        <end position="141"/>
    </location>
</feature>
<evidence type="ECO:0000259" key="1">
    <source>
        <dbReference type="PROSITE" id="PS50851"/>
    </source>
</evidence>